<dbReference type="InterPro" id="IPR036412">
    <property type="entry name" value="HAD-like_sf"/>
</dbReference>
<protein>
    <submittedName>
        <fullName evidence="1">Cof subfamily protein (Haloacid dehalogenase superfamily)</fullName>
    </submittedName>
</protein>
<comment type="caution">
    <text evidence="1">The sequence shown here is derived from an EMBL/GenBank/DDBJ whole genome shotgun (WGS) entry which is preliminary data.</text>
</comment>
<dbReference type="GO" id="GO:0000287">
    <property type="term" value="F:magnesium ion binding"/>
    <property type="evidence" value="ECO:0007669"/>
    <property type="project" value="TreeGrafter"/>
</dbReference>
<organism evidence="1 2">
    <name type="scientific">Paenibacillus amylolyticus</name>
    <dbReference type="NCBI Taxonomy" id="1451"/>
    <lineage>
        <taxon>Bacteria</taxon>
        <taxon>Bacillati</taxon>
        <taxon>Bacillota</taxon>
        <taxon>Bacilli</taxon>
        <taxon>Bacillales</taxon>
        <taxon>Paenibacillaceae</taxon>
        <taxon>Paenibacillus</taxon>
    </lineage>
</organism>
<dbReference type="Gene3D" id="3.40.50.1000">
    <property type="entry name" value="HAD superfamily/HAD-like"/>
    <property type="match status" value="1"/>
</dbReference>
<dbReference type="PANTHER" id="PTHR10000">
    <property type="entry name" value="PHOSPHOSERINE PHOSPHATASE"/>
    <property type="match status" value="1"/>
</dbReference>
<dbReference type="Proteomes" id="UP001254832">
    <property type="component" value="Unassembled WGS sequence"/>
</dbReference>
<dbReference type="EMBL" id="JAVDTR010000021">
    <property type="protein sequence ID" value="MDR6726886.1"/>
    <property type="molecule type" value="Genomic_DNA"/>
</dbReference>
<dbReference type="NCBIfam" id="TIGR01484">
    <property type="entry name" value="HAD-SF-IIB"/>
    <property type="match status" value="1"/>
</dbReference>
<dbReference type="GO" id="GO:0005829">
    <property type="term" value="C:cytosol"/>
    <property type="evidence" value="ECO:0007669"/>
    <property type="project" value="TreeGrafter"/>
</dbReference>
<dbReference type="GO" id="GO:0016791">
    <property type="term" value="F:phosphatase activity"/>
    <property type="evidence" value="ECO:0007669"/>
    <property type="project" value="TreeGrafter"/>
</dbReference>
<dbReference type="InterPro" id="IPR006379">
    <property type="entry name" value="HAD-SF_hydro_IIB"/>
</dbReference>
<name>A0AAP5HAD8_PAEAM</name>
<evidence type="ECO:0000313" key="2">
    <source>
        <dbReference type="Proteomes" id="UP001254832"/>
    </source>
</evidence>
<reference evidence="1" key="1">
    <citation type="submission" date="2023-07" db="EMBL/GenBank/DDBJ databases">
        <title>Sorghum-associated microbial communities from plants grown in Nebraska, USA.</title>
        <authorList>
            <person name="Schachtman D."/>
        </authorList>
    </citation>
    <scope>NUCLEOTIDE SEQUENCE</scope>
    <source>
        <strain evidence="1">BE80</strain>
    </source>
</reference>
<accession>A0AAP5HAD8</accession>
<dbReference type="PANTHER" id="PTHR10000:SF8">
    <property type="entry name" value="HAD SUPERFAMILY HYDROLASE-LIKE, TYPE 3"/>
    <property type="match status" value="1"/>
</dbReference>
<dbReference type="InterPro" id="IPR023214">
    <property type="entry name" value="HAD_sf"/>
</dbReference>
<dbReference type="SUPFAM" id="SSF56784">
    <property type="entry name" value="HAD-like"/>
    <property type="match status" value="1"/>
</dbReference>
<dbReference type="InterPro" id="IPR000150">
    <property type="entry name" value="Cof"/>
</dbReference>
<dbReference type="Gene3D" id="3.30.1240.10">
    <property type="match status" value="1"/>
</dbReference>
<dbReference type="CDD" id="cd07516">
    <property type="entry name" value="HAD_Pase"/>
    <property type="match status" value="1"/>
</dbReference>
<dbReference type="NCBIfam" id="TIGR00099">
    <property type="entry name" value="Cof-subfamily"/>
    <property type="match status" value="1"/>
</dbReference>
<gene>
    <name evidence="1" type="ORF">J2W91_005411</name>
</gene>
<dbReference type="AlphaFoldDB" id="A0AAP5HAD8"/>
<sequence length="274" mass="30892">MKYSTVVLDLDGTLLNSNKEVSKRNLDAVLSCYLKGMRIIFATARPPRAVDWFLPQELLDIGAFVYYNGAQVICKETKIEINESIPAHVTTEILDYCLKCNPEIELTMEVRDEWFSLRQLDYITSMNTRSNPIVKPLKELKQYDATKILLSGNNDSSGLLKKFEGKVNILITDNNQLIQIMPLLASKELAITKLCELYHVELDSIIVFGDDHNDVGLFKKAGYAIAMGNAIRELKEIADEITDNNDEDGVAISLERFCGSRRLFERQDGAKGFG</sequence>
<dbReference type="Pfam" id="PF08282">
    <property type="entry name" value="Hydrolase_3"/>
    <property type="match status" value="1"/>
</dbReference>
<proteinExistence type="predicted"/>
<evidence type="ECO:0000313" key="1">
    <source>
        <dbReference type="EMBL" id="MDR6726886.1"/>
    </source>
</evidence>